<sequence length="381" mass="42184">MQSATKAPSTGDRLEARVAQVWFWEGFYARRGVNFQRYYQEPLQVTDLDLFAFDFNPQLAIRRYIGEVKSGTGRSAPKALDRIIWLSGLKSLTGADAGELTIAASISAKAQSLSRGLGISAQSVEDVERRESDAVGPLADLGSQGVNAFILEQTVRLIAKKNIDLERAFNFLRGEVYFLDPFLAAKQLIDLLRRITLRWTPRLQDGEEIALRWLAAEALSLLTLNLVTVASAAMALDRKSWNAYVMERLAEGAVPMRHMRALSDSVDKFVAGVLSAAGASPEMKTAAIGAFLPEPPDYAEPFAELCWRLKSDAPAARALPRQLDFVVYERLVHQRQIHEIAAARLGVNRDSSMRLIRLVVGFVRGCEASFVDLERALTETS</sequence>
<reference evidence="1 2" key="1">
    <citation type="submission" date="2018-11" db="EMBL/GenBank/DDBJ databases">
        <title>Sequencing the genomes of 1000 actinobacteria strains.</title>
        <authorList>
            <person name="Klenk H.-P."/>
        </authorList>
    </citation>
    <scope>NUCLEOTIDE SEQUENCE [LARGE SCALE GENOMIC DNA]</scope>
    <source>
        <strain evidence="1 2">DSM 44254</strain>
    </source>
</reference>
<dbReference type="AlphaFoldDB" id="A0A3N1DAT9"/>
<dbReference type="OrthoDB" id="4960056at2"/>
<comment type="caution">
    <text evidence="1">The sequence shown here is derived from an EMBL/GenBank/DDBJ whole genome shotgun (WGS) entry which is preliminary data.</text>
</comment>
<proteinExistence type="predicted"/>
<evidence type="ECO:0000313" key="2">
    <source>
        <dbReference type="Proteomes" id="UP000272400"/>
    </source>
</evidence>
<keyword evidence="2" id="KW-1185">Reference proteome</keyword>
<dbReference type="EMBL" id="RJKE01000001">
    <property type="protein sequence ID" value="ROO90586.1"/>
    <property type="molecule type" value="Genomic_DNA"/>
</dbReference>
<dbReference type="Proteomes" id="UP000272400">
    <property type="component" value="Unassembled WGS sequence"/>
</dbReference>
<protein>
    <submittedName>
        <fullName evidence="1">Uncharacterized protein</fullName>
    </submittedName>
</protein>
<accession>A0A3N1DAT9</accession>
<dbReference type="RefSeq" id="WP_148086263.1">
    <property type="nucleotide sequence ID" value="NZ_RJKE01000001.1"/>
</dbReference>
<gene>
    <name evidence="1" type="ORF">EDD29_8317</name>
</gene>
<name>A0A3N1DAT9_9ACTN</name>
<organism evidence="1 2">
    <name type="scientific">Actinocorallia herbida</name>
    <dbReference type="NCBI Taxonomy" id="58109"/>
    <lineage>
        <taxon>Bacteria</taxon>
        <taxon>Bacillati</taxon>
        <taxon>Actinomycetota</taxon>
        <taxon>Actinomycetes</taxon>
        <taxon>Streptosporangiales</taxon>
        <taxon>Thermomonosporaceae</taxon>
        <taxon>Actinocorallia</taxon>
    </lineage>
</organism>
<evidence type="ECO:0000313" key="1">
    <source>
        <dbReference type="EMBL" id="ROO90586.1"/>
    </source>
</evidence>